<dbReference type="PROSITE" id="PS51257">
    <property type="entry name" value="PROKAR_LIPOPROTEIN"/>
    <property type="match status" value="1"/>
</dbReference>
<name>A0A0A9DSU6_ARUDO</name>
<reference evidence="1" key="2">
    <citation type="journal article" date="2015" name="Data Brief">
        <title>Shoot transcriptome of the giant reed, Arundo donax.</title>
        <authorList>
            <person name="Barrero R.A."/>
            <person name="Guerrero F.D."/>
            <person name="Moolhuijzen P."/>
            <person name="Goolsby J.A."/>
            <person name="Tidwell J."/>
            <person name="Bellgard S.E."/>
            <person name="Bellgard M.I."/>
        </authorList>
    </citation>
    <scope>NUCLEOTIDE SEQUENCE</scope>
    <source>
        <tissue evidence="1">Shoot tissue taken approximately 20 cm above the soil surface</tissue>
    </source>
</reference>
<organism evidence="1">
    <name type="scientific">Arundo donax</name>
    <name type="common">Giant reed</name>
    <name type="synonym">Donax arundinaceus</name>
    <dbReference type="NCBI Taxonomy" id="35708"/>
    <lineage>
        <taxon>Eukaryota</taxon>
        <taxon>Viridiplantae</taxon>
        <taxon>Streptophyta</taxon>
        <taxon>Embryophyta</taxon>
        <taxon>Tracheophyta</taxon>
        <taxon>Spermatophyta</taxon>
        <taxon>Magnoliopsida</taxon>
        <taxon>Liliopsida</taxon>
        <taxon>Poales</taxon>
        <taxon>Poaceae</taxon>
        <taxon>PACMAD clade</taxon>
        <taxon>Arundinoideae</taxon>
        <taxon>Arundineae</taxon>
        <taxon>Arundo</taxon>
    </lineage>
</organism>
<protein>
    <submittedName>
        <fullName evidence="1">Uncharacterized protein</fullName>
    </submittedName>
</protein>
<accession>A0A0A9DSU6</accession>
<reference evidence="1" key="1">
    <citation type="submission" date="2014-09" db="EMBL/GenBank/DDBJ databases">
        <authorList>
            <person name="Magalhaes I.L.F."/>
            <person name="Oliveira U."/>
            <person name="Santos F.R."/>
            <person name="Vidigal T.H.D.A."/>
            <person name="Brescovit A.D."/>
            <person name="Santos A.J."/>
        </authorList>
    </citation>
    <scope>NUCLEOTIDE SEQUENCE</scope>
    <source>
        <tissue evidence="1">Shoot tissue taken approximately 20 cm above the soil surface</tissue>
    </source>
</reference>
<proteinExistence type="predicted"/>
<sequence>MKSLWAAIVTHKSASSLCSLVISCAATSKFFVKRICVCLVATATRHGSSRRSCGAWPLRLVGDEG</sequence>
<dbReference type="AlphaFoldDB" id="A0A0A9DSU6"/>
<dbReference type="EMBL" id="GBRH01206301">
    <property type="protein sequence ID" value="JAD91594.1"/>
    <property type="molecule type" value="Transcribed_RNA"/>
</dbReference>
<evidence type="ECO:0000313" key="1">
    <source>
        <dbReference type="EMBL" id="JAD91594.1"/>
    </source>
</evidence>